<keyword evidence="2" id="KW-1185">Reference proteome</keyword>
<name>A0A0B7NUR1_9FUNG</name>
<proteinExistence type="predicted"/>
<dbReference type="Proteomes" id="UP000054107">
    <property type="component" value="Unassembled WGS sequence"/>
</dbReference>
<accession>A0A0B7NUR1</accession>
<evidence type="ECO:0000313" key="2">
    <source>
        <dbReference type="Proteomes" id="UP000054107"/>
    </source>
</evidence>
<evidence type="ECO:0000313" key="1">
    <source>
        <dbReference type="EMBL" id="CEP18739.1"/>
    </source>
</evidence>
<organism evidence="1 2">
    <name type="scientific">Parasitella parasitica</name>
    <dbReference type="NCBI Taxonomy" id="35722"/>
    <lineage>
        <taxon>Eukaryota</taxon>
        <taxon>Fungi</taxon>
        <taxon>Fungi incertae sedis</taxon>
        <taxon>Mucoromycota</taxon>
        <taxon>Mucoromycotina</taxon>
        <taxon>Mucoromycetes</taxon>
        <taxon>Mucorales</taxon>
        <taxon>Mucorineae</taxon>
        <taxon>Mucoraceae</taxon>
        <taxon>Parasitella</taxon>
    </lineage>
</organism>
<protein>
    <submittedName>
        <fullName evidence="1">Uncharacterized protein</fullName>
    </submittedName>
</protein>
<reference evidence="1 2" key="1">
    <citation type="submission" date="2014-09" db="EMBL/GenBank/DDBJ databases">
        <authorList>
            <person name="Ellenberger Sabrina"/>
        </authorList>
    </citation>
    <scope>NUCLEOTIDE SEQUENCE [LARGE SCALE GENOMIC DNA]</scope>
    <source>
        <strain evidence="1 2">CBS 412.66</strain>
    </source>
</reference>
<dbReference type="AlphaFoldDB" id="A0A0B7NUR1"/>
<gene>
    <name evidence="1" type="primary">PARPA_13046.1 scaffold 45703</name>
</gene>
<sequence length="90" mass="10174">MNKHQHNAIAKKVFSGDLVDDLAESMASETMNYTLRMSKQNYMTMPVLALVARGRISGTYVKTKRVPVAKQWRQMEAARSISADDRVLSK</sequence>
<dbReference type="EMBL" id="LN733886">
    <property type="protein sequence ID" value="CEP18739.1"/>
    <property type="molecule type" value="Genomic_DNA"/>
</dbReference>